<keyword evidence="3" id="KW-1185">Reference proteome</keyword>
<feature type="region of interest" description="Disordered" evidence="1">
    <location>
        <begin position="34"/>
        <end position="60"/>
    </location>
</feature>
<feature type="region of interest" description="Disordered" evidence="1">
    <location>
        <begin position="112"/>
        <end position="142"/>
    </location>
</feature>
<protein>
    <recommendedName>
        <fullName evidence="4">Formin GTPase-binding domain-containing protein</fullName>
    </recommendedName>
</protein>
<proteinExistence type="predicted"/>
<evidence type="ECO:0000313" key="3">
    <source>
        <dbReference type="Proteomes" id="UP001164743"/>
    </source>
</evidence>
<evidence type="ECO:0000256" key="1">
    <source>
        <dbReference type="SAM" id="MobiDB-lite"/>
    </source>
</evidence>
<dbReference type="GeneID" id="77803619"/>
<feature type="region of interest" description="Disordered" evidence="1">
    <location>
        <begin position="81"/>
        <end position="100"/>
    </location>
</feature>
<reference evidence="2" key="1">
    <citation type="submission" date="2022-10" db="EMBL/GenBank/DDBJ databases">
        <title>Puccinia triticina Genome sequencing and assembly.</title>
        <authorList>
            <person name="Li C."/>
        </authorList>
    </citation>
    <scope>NUCLEOTIDE SEQUENCE</scope>
    <source>
        <strain evidence="2">Pt15</strain>
    </source>
</reference>
<evidence type="ECO:0008006" key="4">
    <source>
        <dbReference type="Google" id="ProtNLM"/>
    </source>
</evidence>
<dbReference type="RefSeq" id="XP_053026672.1">
    <property type="nucleotide sequence ID" value="XM_053162724.1"/>
</dbReference>
<gene>
    <name evidence="2" type="ORF">PtA15_13A518</name>
</gene>
<sequence>MVSRLKNLFIKSKSNEAKFSRKLDALLCRGHRTSSSQSIAPKKTKEIERRSSRGHLDSSKVSINSRRVQILLSVAPKTRYSSVLCSPCDPPEEGSRLDQTLPLLSNVIDKEPEIRQASDVPRSPSPPAGSQESSSLESESSDCHYFENVKSQHSHGSSEITEGQEEALRTNFHKAYFPEPSAASTENAEAKLSRSLMDALSSHQIEWAAMIELQKADHSGILRGLTSRQIRCAP</sequence>
<dbReference type="Proteomes" id="UP001164743">
    <property type="component" value="Chromosome 13A"/>
</dbReference>
<name>A0ABY7D374_9BASI</name>
<feature type="compositionally biased region" description="Basic and acidic residues" evidence="1">
    <location>
        <begin position="43"/>
        <end position="58"/>
    </location>
</feature>
<organism evidence="2 3">
    <name type="scientific">Puccinia triticina</name>
    <dbReference type="NCBI Taxonomy" id="208348"/>
    <lineage>
        <taxon>Eukaryota</taxon>
        <taxon>Fungi</taxon>
        <taxon>Dikarya</taxon>
        <taxon>Basidiomycota</taxon>
        <taxon>Pucciniomycotina</taxon>
        <taxon>Pucciniomycetes</taxon>
        <taxon>Pucciniales</taxon>
        <taxon>Pucciniaceae</taxon>
        <taxon>Puccinia</taxon>
    </lineage>
</organism>
<accession>A0ABY7D374</accession>
<dbReference type="EMBL" id="CP110433">
    <property type="protein sequence ID" value="WAQ91117.1"/>
    <property type="molecule type" value="Genomic_DNA"/>
</dbReference>
<evidence type="ECO:0000313" key="2">
    <source>
        <dbReference type="EMBL" id="WAQ91117.1"/>
    </source>
</evidence>